<reference evidence="4" key="1">
    <citation type="submission" date="2025-08" db="UniProtKB">
        <authorList>
            <consortium name="RefSeq"/>
        </authorList>
    </citation>
    <scope>IDENTIFICATION</scope>
    <source>
        <tissue evidence="4">Muscle</tissue>
    </source>
</reference>
<sequence>MASGGSDLSTRTSSGDQNRSHMQDHEAALEHFRKCKVDISDAIQRPFPFFELLRDRGFITNETYEESRRKRNSVQEVVYDVLTELEEKFDLSLLRELFSKVMMKNYPNLKCIYKSFRDVILDKNFFPEIDDEELEERSAIEPNMEQGDCDHIKIESPDKNKGEREVGS</sequence>
<feature type="region of interest" description="Disordered" evidence="1">
    <location>
        <begin position="138"/>
        <end position="168"/>
    </location>
</feature>
<dbReference type="InterPro" id="IPR004865">
    <property type="entry name" value="HSR_dom"/>
</dbReference>
<keyword evidence="3" id="KW-1185">Reference proteome</keyword>
<feature type="domain" description="HSR" evidence="2">
    <location>
        <begin position="8"/>
        <end position="121"/>
    </location>
</feature>
<gene>
    <name evidence="4" type="primary">LOC109378045</name>
</gene>
<dbReference type="GO" id="GO:0000981">
    <property type="term" value="F:DNA-binding transcription factor activity, RNA polymerase II-specific"/>
    <property type="evidence" value="ECO:0007669"/>
    <property type="project" value="TreeGrafter"/>
</dbReference>
<evidence type="ECO:0000313" key="4">
    <source>
        <dbReference type="RefSeq" id="XP_019490041.1"/>
    </source>
</evidence>
<dbReference type="GO" id="GO:0005634">
    <property type="term" value="C:nucleus"/>
    <property type="evidence" value="ECO:0007669"/>
    <property type="project" value="InterPro"/>
</dbReference>
<proteinExistence type="predicted"/>
<dbReference type="Proteomes" id="UP000694851">
    <property type="component" value="Unplaced"/>
</dbReference>
<evidence type="ECO:0000313" key="3">
    <source>
        <dbReference type="Proteomes" id="UP000694851"/>
    </source>
</evidence>
<feature type="region of interest" description="Disordered" evidence="1">
    <location>
        <begin position="1"/>
        <end position="23"/>
    </location>
</feature>
<organism evidence="3 4">
    <name type="scientific">Hipposideros armiger</name>
    <name type="common">Great Himalayan leaf-nosed bat</name>
    <dbReference type="NCBI Taxonomy" id="186990"/>
    <lineage>
        <taxon>Eukaryota</taxon>
        <taxon>Metazoa</taxon>
        <taxon>Chordata</taxon>
        <taxon>Craniata</taxon>
        <taxon>Vertebrata</taxon>
        <taxon>Euteleostomi</taxon>
        <taxon>Mammalia</taxon>
        <taxon>Eutheria</taxon>
        <taxon>Laurasiatheria</taxon>
        <taxon>Chiroptera</taxon>
        <taxon>Yinpterochiroptera</taxon>
        <taxon>Rhinolophoidea</taxon>
        <taxon>Hipposideridae</taxon>
        <taxon>Hipposideros</taxon>
    </lineage>
</organism>
<dbReference type="Pfam" id="PF03172">
    <property type="entry name" value="HSR"/>
    <property type="match status" value="1"/>
</dbReference>
<feature type="compositionally biased region" description="Polar residues" evidence="1">
    <location>
        <begin position="1"/>
        <end position="17"/>
    </location>
</feature>
<dbReference type="OrthoDB" id="9536595at2759"/>
<dbReference type="AlphaFoldDB" id="A0A8B7QN47"/>
<dbReference type="PANTHER" id="PTHR46386:SF1">
    <property type="entry name" value="NUCLEAR BODY PROTEIN SP140-LIKE PROTEIN"/>
    <property type="match status" value="1"/>
</dbReference>
<dbReference type="PROSITE" id="PS51414">
    <property type="entry name" value="HSR"/>
    <property type="match status" value="1"/>
</dbReference>
<dbReference type="KEGG" id="hai:109378045"/>
<name>A0A8B7QN47_HIPAR</name>
<dbReference type="InterPro" id="IPR043563">
    <property type="entry name" value="Sp110/Sp140/Sp140L-like"/>
</dbReference>
<feature type="compositionally biased region" description="Basic and acidic residues" evidence="1">
    <location>
        <begin position="148"/>
        <end position="168"/>
    </location>
</feature>
<dbReference type="PANTHER" id="PTHR46386">
    <property type="entry name" value="NUCLEAR BODY PROTEIN SP140"/>
    <property type="match status" value="1"/>
</dbReference>
<protein>
    <submittedName>
        <fullName evidence="4">Nuclear body protein SP140-like protein</fullName>
    </submittedName>
</protein>
<dbReference type="GeneID" id="109378045"/>
<dbReference type="RefSeq" id="XP_019490041.1">
    <property type="nucleotide sequence ID" value="XM_019634496.1"/>
</dbReference>
<evidence type="ECO:0000259" key="2">
    <source>
        <dbReference type="PROSITE" id="PS51414"/>
    </source>
</evidence>
<accession>A0A8B7QN47</accession>
<evidence type="ECO:0000256" key="1">
    <source>
        <dbReference type="SAM" id="MobiDB-lite"/>
    </source>
</evidence>